<dbReference type="EMBL" id="JBJQND010000001">
    <property type="protein sequence ID" value="KAL3891407.1"/>
    <property type="molecule type" value="Genomic_DNA"/>
</dbReference>
<organism evidence="2 3">
    <name type="scientific">Sinanodonta woodiana</name>
    <name type="common">Chinese pond mussel</name>
    <name type="synonym">Anodonta woodiana</name>
    <dbReference type="NCBI Taxonomy" id="1069815"/>
    <lineage>
        <taxon>Eukaryota</taxon>
        <taxon>Metazoa</taxon>
        <taxon>Spiralia</taxon>
        <taxon>Lophotrochozoa</taxon>
        <taxon>Mollusca</taxon>
        <taxon>Bivalvia</taxon>
        <taxon>Autobranchia</taxon>
        <taxon>Heteroconchia</taxon>
        <taxon>Palaeoheterodonta</taxon>
        <taxon>Unionida</taxon>
        <taxon>Unionoidea</taxon>
        <taxon>Unionidae</taxon>
        <taxon>Unioninae</taxon>
        <taxon>Sinanodonta</taxon>
    </lineage>
</organism>
<sequence length="395" mass="45724">MTTRLITVKSLTNTRGRAYRCRKGPAEVAIVGEKSKVVSHIYKKHTALDQSPFYCSLCTFRCQYQRDLERHVRYYSAHREKDNQLREMGCPVNEEAKTCIRTFQATRERSRQGEISSQLSTMSENVQEDHELGTIITLAHPAAPMMLAEAERSSSRNDNSSAQSEVQFLDELLDCGSPINFYHTPISLSTMVSNSTFVQQRKAHHRQPPRNTEPKDAFKLAEQPNVIAVEGHQRKSTSKTSGSCSSCSCDTKEELGKLVDEIDTLKDIMEKQVHMLRKNNTQSTSLMVNFTAAIQEQTNTYRSLYNNITTMIEHLNDTKKPHPREDWCKNQIGEERERVNSKQEVRANHSQDKNMGGHQDRRDRDQDKNETVRNYQRENRRERSPMRYKHRHSPY</sequence>
<evidence type="ECO:0000313" key="3">
    <source>
        <dbReference type="Proteomes" id="UP001634394"/>
    </source>
</evidence>
<gene>
    <name evidence="2" type="ORF">ACJMK2_003669</name>
</gene>
<evidence type="ECO:0000313" key="2">
    <source>
        <dbReference type="EMBL" id="KAL3891407.1"/>
    </source>
</evidence>
<name>A0ABD3XYW7_SINWO</name>
<evidence type="ECO:0008006" key="4">
    <source>
        <dbReference type="Google" id="ProtNLM"/>
    </source>
</evidence>
<feature type="region of interest" description="Disordered" evidence="1">
    <location>
        <begin position="332"/>
        <end position="395"/>
    </location>
</feature>
<dbReference type="AlphaFoldDB" id="A0ABD3XYW7"/>
<feature type="compositionally biased region" description="Basic residues" evidence="1">
    <location>
        <begin position="386"/>
        <end position="395"/>
    </location>
</feature>
<comment type="caution">
    <text evidence="2">The sequence shown here is derived from an EMBL/GenBank/DDBJ whole genome shotgun (WGS) entry which is preliminary data.</text>
</comment>
<reference evidence="2 3" key="1">
    <citation type="submission" date="2024-11" db="EMBL/GenBank/DDBJ databases">
        <title>Chromosome-level genome assembly of the freshwater bivalve Anodonta woodiana.</title>
        <authorList>
            <person name="Chen X."/>
        </authorList>
    </citation>
    <scope>NUCLEOTIDE SEQUENCE [LARGE SCALE GENOMIC DNA]</scope>
    <source>
        <strain evidence="2">MN2024</strain>
        <tissue evidence="2">Gills</tissue>
    </source>
</reference>
<feature type="compositionally biased region" description="Basic and acidic residues" evidence="1">
    <location>
        <begin position="358"/>
        <end position="385"/>
    </location>
</feature>
<feature type="compositionally biased region" description="Basic and acidic residues" evidence="1">
    <location>
        <begin position="332"/>
        <end position="352"/>
    </location>
</feature>
<dbReference type="Gene3D" id="3.30.160.60">
    <property type="entry name" value="Classic Zinc Finger"/>
    <property type="match status" value="1"/>
</dbReference>
<evidence type="ECO:0000256" key="1">
    <source>
        <dbReference type="SAM" id="MobiDB-lite"/>
    </source>
</evidence>
<protein>
    <recommendedName>
        <fullName evidence="4">C2H2-type domain-containing protein</fullName>
    </recommendedName>
</protein>
<keyword evidence="3" id="KW-1185">Reference proteome</keyword>
<accession>A0ABD3XYW7</accession>
<dbReference type="Proteomes" id="UP001634394">
    <property type="component" value="Unassembled WGS sequence"/>
</dbReference>
<proteinExistence type="predicted"/>